<protein>
    <recommendedName>
        <fullName evidence="9">Extracellular solute-binding protein</fullName>
    </recommendedName>
</protein>
<gene>
    <name evidence="7" type="ORF">PAECIP111802_00541</name>
</gene>
<comment type="caution">
    <text evidence="7">The sequence shown here is derived from an EMBL/GenBank/DDBJ whole genome shotgun (WGS) entry which is preliminary data.</text>
</comment>
<keyword evidence="1" id="KW-1003">Cell membrane</keyword>
<keyword evidence="2 6" id="KW-0732">Signal</keyword>
<sequence length="437" mass="49066">MAKKSSYLLLAGMMSVVALSGCGGQGEGKGTAQDVQDKKKDPYTMTIYTRGVSSEEFDDRFRKAIEKKFPHITFKYIMAGTGTQITDLVSQGTIPDIMRIDVPSMNTEYIDVGLAYGLGDLIKKYNYNLKRFNSVFIDEMINAGRTGELYGLPVPPYFPMVLYYNKELFDRFGVPYPKDGMTWDEVYEIAKKMTRVDGEVYRGFSASTNAMLRDNPFSLPILDPAADKLADPEKWTQIFNNYLRFYQIPNNVMEKTATLEGNAFGKGKVAMMAGQQNIYFIIPPEVNWDMVAYPTMTGAPKLMGQRGPAYWSITKQSQHKEEAFEVIMEMLSDEIQMEDSKKGIATTLVNPDIKKMLGKSHPVFSTKNMNAVNFYEPTAPTPKRKPELVDIPGRTQEAAVLDAFTSVVTNQADVNSALRQAEEKLKKAIEAERAAKK</sequence>
<dbReference type="InterPro" id="IPR050490">
    <property type="entry name" value="Bact_solute-bd_prot1"/>
</dbReference>
<keyword evidence="5" id="KW-0449">Lipoprotein</keyword>
<evidence type="ECO:0000313" key="7">
    <source>
        <dbReference type="EMBL" id="CAG7618675.1"/>
    </source>
</evidence>
<evidence type="ECO:0000313" key="8">
    <source>
        <dbReference type="Proteomes" id="UP000730618"/>
    </source>
</evidence>
<evidence type="ECO:0000256" key="4">
    <source>
        <dbReference type="ARBA" id="ARBA00023139"/>
    </source>
</evidence>
<evidence type="ECO:0008006" key="9">
    <source>
        <dbReference type="Google" id="ProtNLM"/>
    </source>
</evidence>
<keyword evidence="8" id="KW-1185">Reference proteome</keyword>
<feature type="chain" id="PRO_5046258347" description="Extracellular solute-binding protein" evidence="6">
    <location>
        <begin position="21"/>
        <end position="437"/>
    </location>
</feature>
<feature type="signal peptide" evidence="6">
    <location>
        <begin position="1"/>
        <end position="20"/>
    </location>
</feature>
<dbReference type="EMBL" id="CAJVCE010000001">
    <property type="protein sequence ID" value="CAG7618675.1"/>
    <property type="molecule type" value="Genomic_DNA"/>
</dbReference>
<dbReference type="RefSeq" id="WP_218096896.1">
    <property type="nucleotide sequence ID" value="NZ_CAJVCE010000001.1"/>
</dbReference>
<dbReference type="Proteomes" id="UP000730618">
    <property type="component" value="Unassembled WGS sequence"/>
</dbReference>
<keyword evidence="4" id="KW-0564">Palmitate</keyword>
<dbReference type="PANTHER" id="PTHR43649:SF33">
    <property type="entry name" value="POLYGALACTURONAN_RHAMNOGALACTURONAN-BINDING PROTEIN YTCQ"/>
    <property type="match status" value="1"/>
</dbReference>
<dbReference type="Pfam" id="PF01547">
    <property type="entry name" value="SBP_bac_1"/>
    <property type="match status" value="1"/>
</dbReference>
<evidence type="ECO:0000256" key="6">
    <source>
        <dbReference type="SAM" id="SignalP"/>
    </source>
</evidence>
<evidence type="ECO:0000256" key="3">
    <source>
        <dbReference type="ARBA" id="ARBA00023136"/>
    </source>
</evidence>
<name>A0ABM8VB64_9BACL</name>
<dbReference type="InterPro" id="IPR006059">
    <property type="entry name" value="SBP"/>
</dbReference>
<evidence type="ECO:0000256" key="2">
    <source>
        <dbReference type="ARBA" id="ARBA00022729"/>
    </source>
</evidence>
<accession>A0ABM8VB64</accession>
<dbReference type="PROSITE" id="PS51257">
    <property type="entry name" value="PROKAR_LIPOPROTEIN"/>
    <property type="match status" value="1"/>
</dbReference>
<organism evidence="7 8">
    <name type="scientific">Paenibacillus allorhizosphaerae</name>
    <dbReference type="NCBI Taxonomy" id="2849866"/>
    <lineage>
        <taxon>Bacteria</taxon>
        <taxon>Bacillati</taxon>
        <taxon>Bacillota</taxon>
        <taxon>Bacilli</taxon>
        <taxon>Bacillales</taxon>
        <taxon>Paenibacillaceae</taxon>
        <taxon>Paenibacillus</taxon>
    </lineage>
</organism>
<evidence type="ECO:0000256" key="5">
    <source>
        <dbReference type="ARBA" id="ARBA00023288"/>
    </source>
</evidence>
<dbReference type="PANTHER" id="PTHR43649">
    <property type="entry name" value="ARABINOSE-BINDING PROTEIN-RELATED"/>
    <property type="match status" value="1"/>
</dbReference>
<evidence type="ECO:0000256" key="1">
    <source>
        <dbReference type="ARBA" id="ARBA00022475"/>
    </source>
</evidence>
<proteinExistence type="predicted"/>
<keyword evidence="3" id="KW-0472">Membrane</keyword>
<reference evidence="7 8" key="1">
    <citation type="submission" date="2021-06" db="EMBL/GenBank/DDBJ databases">
        <authorList>
            <person name="Criscuolo A."/>
        </authorList>
    </citation>
    <scope>NUCLEOTIDE SEQUENCE [LARGE SCALE GENOMIC DNA]</scope>
    <source>
        <strain evidence="8">CIP 111802</strain>
    </source>
</reference>